<accession>A0AAD8IKU8</accession>
<name>A0AAD8IKU8_9APIA</name>
<dbReference type="SUPFAM" id="SSF53335">
    <property type="entry name" value="S-adenosyl-L-methionine-dependent methyltransferases"/>
    <property type="match status" value="1"/>
</dbReference>
<evidence type="ECO:0000313" key="3">
    <source>
        <dbReference type="Proteomes" id="UP001237642"/>
    </source>
</evidence>
<protein>
    <submittedName>
        <fullName evidence="2">Salicylic acid carboxyl methyltransferase</fullName>
    </submittedName>
</protein>
<organism evidence="2 3">
    <name type="scientific">Heracleum sosnowskyi</name>
    <dbReference type="NCBI Taxonomy" id="360622"/>
    <lineage>
        <taxon>Eukaryota</taxon>
        <taxon>Viridiplantae</taxon>
        <taxon>Streptophyta</taxon>
        <taxon>Embryophyta</taxon>
        <taxon>Tracheophyta</taxon>
        <taxon>Spermatophyta</taxon>
        <taxon>Magnoliopsida</taxon>
        <taxon>eudicotyledons</taxon>
        <taxon>Gunneridae</taxon>
        <taxon>Pentapetalae</taxon>
        <taxon>asterids</taxon>
        <taxon>campanulids</taxon>
        <taxon>Apiales</taxon>
        <taxon>Apiaceae</taxon>
        <taxon>Apioideae</taxon>
        <taxon>apioid superclade</taxon>
        <taxon>Tordylieae</taxon>
        <taxon>Tordyliinae</taxon>
        <taxon>Heracleum</taxon>
    </lineage>
</organism>
<dbReference type="PANTHER" id="PTHR31009">
    <property type="entry name" value="S-ADENOSYL-L-METHIONINE:CARBOXYL METHYLTRANSFERASE FAMILY PROTEIN"/>
    <property type="match status" value="1"/>
</dbReference>
<dbReference type="EMBL" id="JAUIZM010000004">
    <property type="protein sequence ID" value="KAK1386993.1"/>
    <property type="molecule type" value="Genomic_DNA"/>
</dbReference>
<keyword evidence="3" id="KW-1185">Reference proteome</keyword>
<comment type="similarity">
    <text evidence="1">Belongs to the methyltransferase superfamily. Type-7 methyltransferase family.</text>
</comment>
<dbReference type="AlphaFoldDB" id="A0AAD8IKU8"/>
<gene>
    <name evidence="2" type="ORF">POM88_015171</name>
</gene>
<reference evidence="2" key="2">
    <citation type="submission" date="2023-05" db="EMBL/GenBank/DDBJ databases">
        <authorList>
            <person name="Schelkunov M.I."/>
        </authorList>
    </citation>
    <scope>NUCLEOTIDE SEQUENCE</scope>
    <source>
        <strain evidence="2">Hsosn_3</strain>
        <tissue evidence="2">Leaf</tissue>
    </source>
</reference>
<dbReference type="GO" id="GO:0008168">
    <property type="term" value="F:methyltransferase activity"/>
    <property type="evidence" value="ECO:0007669"/>
    <property type="project" value="UniProtKB-KW"/>
</dbReference>
<dbReference type="InterPro" id="IPR029063">
    <property type="entry name" value="SAM-dependent_MTases_sf"/>
</dbReference>
<dbReference type="InterPro" id="IPR005299">
    <property type="entry name" value="MeTrfase_7"/>
</dbReference>
<proteinExistence type="inferred from homology"/>
<evidence type="ECO:0000313" key="2">
    <source>
        <dbReference type="EMBL" id="KAK1386993.1"/>
    </source>
</evidence>
<keyword evidence="2" id="KW-0489">Methyltransferase</keyword>
<dbReference type="Gene3D" id="3.40.50.150">
    <property type="entry name" value="Vaccinia Virus protein VP39"/>
    <property type="match status" value="1"/>
</dbReference>
<keyword evidence="2" id="KW-0808">Transferase</keyword>
<comment type="caution">
    <text evidence="2">The sequence shown here is derived from an EMBL/GenBank/DDBJ whole genome shotgun (WGS) entry which is preliminary data.</text>
</comment>
<dbReference type="Proteomes" id="UP001237642">
    <property type="component" value="Unassembled WGS sequence"/>
</dbReference>
<dbReference type="GO" id="GO:0032259">
    <property type="term" value="P:methylation"/>
    <property type="evidence" value="ECO:0007669"/>
    <property type="project" value="UniProtKB-KW"/>
</dbReference>
<evidence type="ECO:0000256" key="1">
    <source>
        <dbReference type="ARBA" id="ARBA00007967"/>
    </source>
</evidence>
<dbReference type="Pfam" id="PF03492">
    <property type="entry name" value="Methyltransf_7"/>
    <property type="match status" value="1"/>
</dbReference>
<sequence>MDVVNVLHMNAGNRKCSYANNSTLQEMVILKARKVLEETTRDYSTQGFPACFRLADLGCSSGPNALLVVANIVGNVHALCKQQKLKAPDEFQVFLNDLPNNDFNGVFKMTPQFYSNLEKQIGHEKSVNCFVSGVPGSFYARLFPSNSLHLVHSSYGVHWLSQVPGELLDTNKGNIYLSKSSPSSVYEAYLNQFKSDFATFLRMRSREMIPDGRMVLTLIGRSIADPTSKDYCHIYGLLAKSLHDLLDEEIIESESSLSLDRFETFEVNWDTRDDNEILKSEDSSGKFIAKTMRVVFEPLLTSHFGNAFMDKLFEKYAMHVNEHLLIEKTNYFNIVISLTRKI</sequence>
<reference evidence="2" key="1">
    <citation type="submission" date="2023-02" db="EMBL/GenBank/DDBJ databases">
        <title>Genome of toxic invasive species Heracleum sosnowskyi carries increased number of genes despite the absence of recent whole-genome duplications.</title>
        <authorList>
            <person name="Schelkunov M."/>
            <person name="Shtratnikova V."/>
            <person name="Makarenko M."/>
            <person name="Klepikova A."/>
            <person name="Omelchenko D."/>
            <person name="Novikova G."/>
            <person name="Obukhova E."/>
            <person name="Bogdanov V."/>
            <person name="Penin A."/>
            <person name="Logacheva M."/>
        </authorList>
    </citation>
    <scope>NUCLEOTIDE SEQUENCE</scope>
    <source>
        <strain evidence="2">Hsosn_3</strain>
        <tissue evidence="2">Leaf</tissue>
    </source>
</reference>